<feature type="disulfide bond" evidence="18">
    <location>
        <begin position="1011"/>
        <end position="1028"/>
    </location>
</feature>
<feature type="disulfide bond" evidence="18">
    <location>
        <begin position="1673"/>
        <end position="1682"/>
    </location>
</feature>
<evidence type="ECO:0000256" key="13">
    <source>
        <dbReference type="ARBA" id="ARBA00065595"/>
    </source>
</evidence>
<dbReference type="FunFam" id="2.10.25.10:FF:000074">
    <property type="entry name" value="Laminin subunit alpha"/>
    <property type="match status" value="2"/>
</dbReference>
<dbReference type="Pfam" id="PF24973">
    <property type="entry name" value="EGF_LMN_ATRN"/>
    <property type="match status" value="2"/>
</dbReference>
<proteinExistence type="predicted"/>
<dbReference type="InterPro" id="IPR008211">
    <property type="entry name" value="Laminin_N"/>
</dbReference>
<dbReference type="InterPro" id="IPR002049">
    <property type="entry name" value="LE_dom"/>
</dbReference>
<evidence type="ECO:0000256" key="20">
    <source>
        <dbReference type="SAM" id="MobiDB-lite"/>
    </source>
</evidence>
<feature type="disulfide bond" evidence="18">
    <location>
        <begin position="1153"/>
        <end position="1165"/>
    </location>
</feature>
<dbReference type="GO" id="GO:0030155">
    <property type="term" value="P:regulation of cell adhesion"/>
    <property type="evidence" value="ECO:0007669"/>
    <property type="project" value="InterPro"/>
</dbReference>
<evidence type="ECO:0000256" key="18">
    <source>
        <dbReference type="PROSITE-ProRule" id="PRU00460"/>
    </source>
</evidence>
<evidence type="ECO:0000256" key="15">
    <source>
        <dbReference type="ARBA" id="ARBA00075127"/>
    </source>
</evidence>
<feature type="disulfide bond" evidence="18">
    <location>
        <begin position="1705"/>
        <end position="1722"/>
    </location>
</feature>
<dbReference type="FunFam" id="2.10.25.10:FF:000082">
    <property type="entry name" value="Laminin subunit alpha 1"/>
    <property type="match status" value="1"/>
</dbReference>
<dbReference type="Gene3D" id="2.60.120.260">
    <property type="entry name" value="Galactose-binding domain-like"/>
    <property type="match status" value="1"/>
</dbReference>
<dbReference type="InterPro" id="IPR050440">
    <property type="entry name" value="Laminin/Netrin_ECM"/>
</dbReference>
<dbReference type="GO" id="GO:0005604">
    <property type="term" value="C:basement membrane"/>
    <property type="evidence" value="ECO:0007669"/>
    <property type="project" value="UniProtKB-SubCell"/>
</dbReference>
<dbReference type="FunFam" id="2.10.25.10:FF:000033">
    <property type="entry name" value="Laminin subunit alpha 2"/>
    <property type="match status" value="2"/>
</dbReference>
<keyword evidence="4" id="KW-0597">Phosphoprotein</keyword>
<feature type="region of interest" description="Disordered" evidence="20">
    <location>
        <begin position="2433"/>
        <end position="2452"/>
    </location>
</feature>
<dbReference type="GO" id="GO:0034446">
    <property type="term" value="P:substrate adhesion-dependent cell spreading"/>
    <property type="evidence" value="ECO:0007669"/>
    <property type="project" value="UniProtKB-ARBA"/>
</dbReference>
<dbReference type="FunFam" id="2.10.25.10:FF:000775">
    <property type="entry name" value="Predicted protein"/>
    <property type="match status" value="1"/>
</dbReference>
<evidence type="ECO:0000256" key="5">
    <source>
        <dbReference type="ARBA" id="ARBA00022729"/>
    </source>
</evidence>
<dbReference type="SMART" id="SM00181">
    <property type="entry name" value="EGF"/>
    <property type="match status" value="10"/>
</dbReference>
<feature type="disulfide bond" evidence="18">
    <location>
        <begin position="1174"/>
        <end position="1183"/>
    </location>
</feature>
<feature type="disulfide bond" evidence="18">
    <location>
        <begin position="1616"/>
        <end position="1625"/>
    </location>
</feature>
<feature type="coiled-coil region" evidence="19">
    <location>
        <begin position="2099"/>
        <end position="2180"/>
    </location>
</feature>
<feature type="domain" description="Laminin EGF-like" evidence="23">
    <location>
        <begin position="1294"/>
        <end position="1351"/>
    </location>
</feature>
<evidence type="ECO:0000259" key="25">
    <source>
        <dbReference type="PROSITE" id="PS51117"/>
    </source>
</evidence>
<dbReference type="SMART" id="SM00282">
    <property type="entry name" value="LamG"/>
    <property type="match status" value="5"/>
</dbReference>
<dbReference type="SMART" id="SM00136">
    <property type="entry name" value="LamNT"/>
    <property type="match status" value="1"/>
</dbReference>
<feature type="domain" description="Laminin EGF-like" evidence="23">
    <location>
        <begin position="1104"/>
        <end position="1152"/>
    </location>
</feature>
<reference evidence="26" key="1">
    <citation type="submission" date="2022-12" db="EMBL/GenBank/DDBJ databases">
        <title>Genome assemblies of Blomia tropicalis.</title>
        <authorList>
            <person name="Cui Y."/>
        </authorList>
    </citation>
    <scope>NUCLEOTIDE SEQUENCE</scope>
    <source>
        <tissue evidence="26">Adult mites</tissue>
    </source>
</reference>
<protein>
    <recommendedName>
        <fullName evidence="14">Laminin subunit alpha-1</fullName>
    </recommendedName>
    <alternativeName>
        <fullName evidence="16">Laminin-1 subunit alpha</fullName>
    </alternativeName>
    <alternativeName>
        <fullName evidence="17">Laminin-3 subunit alpha</fullName>
    </alternativeName>
    <alternativeName>
        <fullName evidence="15">S-laminin subunit alpha</fullName>
    </alternativeName>
</protein>
<dbReference type="PRINTS" id="PR00011">
    <property type="entry name" value="EGFLAMININ"/>
</dbReference>
<feature type="region of interest" description="Disordered" evidence="20">
    <location>
        <begin position="2909"/>
        <end position="2929"/>
    </location>
</feature>
<dbReference type="InterPro" id="IPR001791">
    <property type="entry name" value="Laminin_G"/>
</dbReference>
<dbReference type="PROSITE" id="PS51115">
    <property type="entry name" value="LAMININ_IVA"/>
    <property type="match status" value="2"/>
</dbReference>
<feature type="domain" description="Laminin EGF-like" evidence="23">
    <location>
        <begin position="1597"/>
        <end position="1644"/>
    </location>
</feature>
<feature type="domain" description="Laminin G" evidence="22">
    <location>
        <begin position="2706"/>
        <end position="2888"/>
    </location>
</feature>
<feature type="disulfide bond" evidence="18">
    <location>
        <begin position="1104"/>
        <end position="1116"/>
    </location>
</feature>
<keyword evidence="10 18" id="KW-1015">Disulfide bond</keyword>
<feature type="disulfide bond" evidence="18">
    <location>
        <begin position="1077"/>
        <end position="1086"/>
    </location>
</feature>
<keyword evidence="3" id="KW-0272">Extracellular matrix</keyword>
<keyword evidence="5" id="KW-0732">Signal</keyword>
<evidence type="ECO:0000256" key="10">
    <source>
        <dbReference type="ARBA" id="ARBA00023157"/>
    </source>
</evidence>
<evidence type="ECO:0000256" key="1">
    <source>
        <dbReference type="ARBA" id="ARBA00004302"/>
    </source>
</evidence>
<keyword evidence="2" id="KW-0964">Secreted</keyword>
<dbReference type="InterPro" id="IPR009254">
    <property type="entry name" value="Laminin_aI"/>
</dbReference>
<sequence>MAIGRLDRSFYKFFLLLIICIVSLIVFGIYRRFQSTSLLNQSSAFIATNPNVDNVINQSKHYYDMFIPFDYDFHEYIGKVLFDFDNKITNFLIFLELSKGLFPNIFNLATGAIITANATCGEIGKEAYCQLTDHVDASAIGNSSACFICDAFSPDQSKRHPIGNAIDGTESWWQSPTLQNGKRYEWVTIDINLRQVYEIAYVVIKSAISPLPSNWILERSIDGITYYPWQYFAGSDTECWDRYRVRPITGKVRYRTDDEVICTSYYSKNDVLSNGEVHVSMINGRPSADDPNGISSVLRQFTRAQYIRIRMQKIRSFMGSFFYDANDIDKADKTLTRRLFYTIKDITIGGHCSCNGHASECGAPEPYTSTSGSSSTFSRSSIAPVYGLPRCICQHNTRGASCEKCQPLFNQRKWQPGTKTNDGSCEQCQCHGHSDECTFDQTVADKQLSLNLAGQYEGGGVCVRCKHHTTGINCEQCEDGFYRPEDVQPDSETPCKRCSCSGAGMSRLCVKDDSHFIEGRRPGDCICKEGFEGVRCERCAKGYRNYPRCDQCTCVYAGIVNTETCDGHCICKENVQGSRCNRCKESYYNMAADNPEGCSKCYCFGATDKCKPSDYGIEIIRSPERWLITDVPRSFTLTPPQENGRLSVANDEVPSRAQMLYYWEAPAEYLGQKLYSYGNSLKYVINYVVARGDTSGVFTDEPDVILEGGPENIRIGMKWHKPPIVEDAEDDLNATIIMPLREQGWFHVDEHGKRIPDSRPTREEFTLVLYDMKRLLVRAKFHTDQVEGGMYQMDLERASNSSKSIKKAIGTEQCDCPPGYGGLSCEYCLPGYRRVNNQLVNGICEKCNCNNHALSCDPYTGACSECLHNTTGPNCGECKPGFYGDATRGKEDDCKPCACPLNIPSNNFSPTCQLDPTAKYGYICLECPEGYTGERCEICANGWFGNPMIPGGFCSRCDCGPNADMSVEGWCDHITGQCKHCTGNTTGWKCDECLPDHWGNPLIGDCKPCKCNLKGSISSQCNVQTGQCDCKPNYTGPQCDRCAPGYGNLELDCPPCNCNMTGSVDDICDEENGQCHCKQGVTGQHCDRCIEGNYGFSAEGCKWCSCNKLGSEGPDCNDVTGQCICKPFVAGRDCSHCEPGYWNLASNKGCEPCNCNYTGSYSNVCDELNGQCQCKPGVGGLHCDQCLPGYYGFSNSGCKKCEPCDAPGHICDQKTGKCVCPPNTAGPTCNDCAPGTWGFDILAGCSPCDCNLQGSISNECNHKTGECVCLDGFEGRHCEKCKFGYYRFPNCRKCDCHEPGTQIGACRGDGLCQCDETGQCPCRENVSGRRCDLCKESTFALSADNPLGCFSCFCFGKSARCQQSSMVWTERSFPQREVFFVIGTTEIRNVLSFKTIPAETTTVGVRNFVELQKPFYWSLPTEVLNDQVASYNGFLRFRTFSRGGGKMSDEQLKRYPLVILQGNHRLILYHYGPETPSTTGLYHIRFHENEWKRSDNPSYPVTRDVLMVALQKLQHILVRSSDLTEANYVRLSDLTFEVAVGGGFSSKQAIGVEECRCPPQYTAPSCQDPNIGYYRKRKPNYLDSKDILDLVGWAEPCNCFNNSRICDRETGECINCEGFTTGPHCNLCIKGYYGDPTRGIPCRKCACPSITNSFSETCELVPGSTFEYVCTACQEGYTGRHCELCADGYWGNPLAPNGKCIPCQCSPIGSISNVCDKQTGQCHCKEGITGFDCSNCPPRHVVTDFGCLNCDDDCTGLLLDDVDFLKSILHEANLTDVANLPWTRLLYLTKNLNRTMHNMNLFKTKVRHGREMINNFTINFDLETLADLLQLKARELSRMSPFEAERALNTLNRAQNVKDLINDLWQMILNIIEQLKRHGVDSSDPLGSSSDRMFEEAQRILQELRHRDFGPDSRAGQNELKKALFLLDKVRAMLTEREHTGPIRNRLDKLLQLLAEIYELINKKIFPETRESMQKLGPIRPGLQLIMENVNNATRSADMTNSTLAEARALLELIRQELYDTKMKFAELPGLVSQMMNLTDIIEQRRSILARLNPEYEEKYVRPCVEHAESLMRRVEELGLLFNRTRDVAKFPLQAAEVYKRIVDAINEAEAAATEAKNAANKAYKHVFPDGGESLLNQAISARKRSENLLHEADELARKLDKLRMDLAEKRRLLSEIEAILESGRHDLEYIKQSLDALPKDFSRDLNNIIDRLRGLLSTLEQAHTRIDNLEGRIGDLRRKLDGLRAATTTGLDEPKQKIEDSLRMLQKAKEELVRVETRFSHVDRLRNGLDLNLRELKMKIMLARQKAASIRISLGADRESNCIRTYEPDIEPSFTNNIVLYYAIKHEHQQDSLLMYLGSKGPANDFMAVEMKNRRIRFVWSTGNSERMISHRLPIQTNDANLNKDSKWYRIEIKRFGSLANLTVQRVPDANTPDPFEVSDSIPSDDLQSTNKRMDLDRTSNFYIGGIPPELMHPPRKLQTRSFAGCLYGLYLDGRKVGLWNFTSNIGCDGCKEGATEPIDPTMYTFIDEFAYGRTSQLPGFRKNLHMVSFGFRTFDEDALLFFNGNPVTRDYVAIYLRDGRVHYETHFGAGRGASGSTLLISSNEKMNTGKLIQLEANRENQDAVLKLNGINFEGKTNGPFEVNLERSDVYFGGVTPNFSSNEYPNVVFRSFVGCMNSPQIDTTPINLQQIQSFGIEPGCLDKPIRVASFNGDGFLELDGRPLIEDKVEFSFTFKTLRKSGILLLSTFEGKSRAKEEHYYFFYISNGLLEVRLNGGVSETTFKFESPMVSDGKYHTVTCIKDARRFRIFLDDESESTSLRLVKSRVIEAPEKGGLFIGGTPDRFNSVNKGYATNFHGVIRDIVFDSKLVPFNSPAQFRGVGIGREGATLDWLSAMGGKDVIGGRIQQGHIKSTSSSSHSSSKPSSFWDDDQMMSIPAENYDHREATCASPHHSMMTATEFDAMSFGDVRKRSNGSYIMLQTPDNDFYDDFVISFSFRTYYPNGILFALTRQNGHHHNHQSKVGKPVLVIALVNGRLLFRMRLNNRHYVDLYSSPQIKLNDGQWHYVPIGRKRHALYMNVDLKDRVENDKHKRKLALKKGIQAFIGGLPEEFGYFFGNGITSDNEISESFGNSNTAKFLPTIEGFKGCIRKLQLNEQKLDFRSLKLPDGVGTCFQSIERGVYFSGEEDSFAVYEDQFNIGAKTDISFEFRTTKQAGVLFAMSNGTLETPALSIELTNDGSIVASADLGLNSGGTFRARKKLSTAYELCDGRWHTVKVHYTTDGITLKIDRNEAVYGLNENLKSLNMNSITPPFTSAPLYVGGLPRMAPSGALLSRQPFRGCLRNVEVNDQRKDWLSDVTIYNNVQPNGCPASIYNRNL</sequence>
<evidence type="ECO:0000256" key="3">
    <source>
        <dbReference type="ARBA" id="ARBA00022530"/>
    </source>
</evidence>
<evidence type="ECO:0000256" key="2">
    <source>
        <dbReference type="ARBA" id="ARBA00022525"/>
    </source>
</evidence>
<feature type="disulfide bond" evidence="18">
    <location>
        <begin position="1220"/>
        <end position="1229"/>
    </location>
</feature>
<feature type="domain" description="Laminin G" evidence="22">
    <location>
        <begin position="2967"/>
        <end position="3173"/>
    </location>
</feature>
<dbReference type="FunFam" id="2.10.25.10:FF:000242">
    <property type="entry name" value="Laminin subunit alpha 1"/>
    <property type="match status" value="1"/>
</dbReference>
<dbReference type="Gene3D" id="2.10.25.10">
    <property type="entry name" value="Laminin"/>
    <property type="match status" value="16"/>
</dbReference>
<evidence type="ECO:0000256" key="21">
    <source>
        <dbReference type="SAM" id="Phobius"/>
    </source>
</evidence>
<dbReference type="OMA" id="TVRQHVH"/>
<dbReference type="FunFam" id="2.10.25.10:FF:000189">
    <property type="entry name" value="Laminin subunit alpha 2"/>
    <property type="match status" value="1"/>
</dbReference>
<evidence type="ECO:0000259" key="24">
    <source>
        <dbReference type="PROSITE" id="PS51115"/>
    </source>
</evidence>
<evidence type="ECO:0000256" key="14">
    <source>
        <dbReference type="ARBA" id="ARBA00072594"/>
    </source>
</evidence>
<evidence type="ECO:0000256" key="17">
    <source>
        <dbReference type="ARBA" id="ARBA00079116"/>
    </source>
</evidence>
<dbReference type="GO" id="GO:0030334">
    <property type="term" value="P:regulation of cell migration"/>
    <property type="evidence" value="ECO:0007669"/>
    <property type="project" value="InterPro"/>
</dbReference>
<feature type="domain" description="Laminin EGF-like" evidence="23">
    <location>
        <begin position="1153"/>
        <end position="1200"/>
    </location>
</feature>
<dbReference type="Proteomes" id="UP001142055">
    <property type="component" value="Chromosome 3"/>
</dbReference>
<feature type="disulfide bond" evidence="18">
    <location>
        <begin position="1009"/>
        <end position="1021"/>
    </location>
</feature>
<evidence type="ECO:0000256" key="8">
    <source>
        <dbReference type="ARBA" id="ARBA00022889"/>
    </source>
</evidence>
<accession>A0A9Q0M3U2</accession>
<keyword evidence="12 18" id="KW-0424">Laminin EGF-like domain</keyword>
<evidence type="ECO:0000256" key="11">
    <source>
        <dbReference type="ARBA" id="ARBA00023180"/>
    </source>
</evidence>
<dbReference type="PROSITE" id="PS50025">
    <property type="entry name" value="LAM_G_DOMAIN"/>
    <property type="match status" value="5"/>
</dbReference>
<evidence type="ECO:0000256" key="4">
    <source>
        <dbReference type="ARBA" id="ARBA00022553"/>
    </source>
</evidence>
<dbReference type="CDD" id="cd00055">
    <property type="entry name" value="EGF_Lam"/>
    <property type="match status" value="17"/>
</dbReference>
<evidence type="ECO:0000313" key="27">
    <source>
        <dbReference type="Proteomes" id="UP001142055"/>
    </source>
</evidence>
<feature type="disulfide bond" evidence="18">
    <location>
        <begin position="1250"/>
        <end position="1267"/>
    </location>
</feature>
<feature type="disulfide bond" evidence="18">
    <location>
        <begin position="1058"/>
        <end position="1075"/>
    </location>
</feature>
<dbReference type="InterPro" id="IPR000034">
    <property type="entry name" value="Laminin_IV"/>
</dbReference>
<dbReference type="FunFam" id="2.10.25.10:FF:000011">
    <property type="entry name" value="Cadherin EGF LAG seven-pass G-type receptor"/>
    <property type="match status" value="1"/>
</dbReference>
<dbReference type="Pfam" id="PF00055">
    <property type="entry name" value="Laminin_N"/>
    <property type="match status" value="1"/>
</dbReference>
<evidence type="ECO:0000256" key="6">
    <source>
        <dbReference type="ARBA" id="ARBA00022737"/>
    </source>
</evidence>
<evidence type="ECO:0000259" key="22">
    <source>
        <dbReference type="PROSITE" id="PS50025"/>
    </source>
</evidence>
<keyword evidence="21" id="KW-0812">Transmembrane</keyword>
<dbReference type="PROSITE" id="PS50027">
    <property type="entry name" value="EGF_LAM_2"/>
    <property type="match status" value="14"/>
</dbReference>
<feature type="disulfide bond" evidence="18">
    <location>
        <begin position="1125"/>
        <end position="1134"/>
    </location>
</feature>
<dbReference type="InterPro" id="IPR013320">
    <property type="entry name" value="ConA-like_dom_sf"/>
</dbReference>
<feature type="domain" description="Laminin IV type A" evidence="24">
    <location>
        <begin position="1363"/>
        <end position="1554"/>
    </location>
</feature>
<keyword evidence="9 19" id="KW-0175">Coiled coil</keyword>
<feature type="domain" description="Laminin EGF-like" evidence="23">
    <location>
        <begin position="1201"/>
        <end position="1247"/>
    </location>
</feature>
<feature type="disulfide bond" evidence="18">
    <location>
        <begin position="1056"/>
        <end position="1068"/>
    </location>
</feature>
<feature type="disulfide bond" evidence="18">
    <location>
        <begin position="1106"/>
        <end position="1123"/>
    </location>
</feature>
<feature type="domain" description="Laminin G" evidence="22">
    <location>
        <begin position="2314"/>
        <end position="2512"/>
    </location>
</feature>
<dbReference type="PROSITE" id="PS00022">
    <property type="entry name" value="EGF_1"/>
    <property type="match status" value="1"/>
</dbReference>
<dbReference type="SUPFAM" id="SSF49899">
    <property type="entry name" value="Concanavalin A-like lectins/glucanases"/>
    <property type="match status" value="5"/>
</dbReference>
<dbReference type="PANTHER" id="PTHR10574">
    <property type="entry name" value="NETRIN/LAMININ-RELATED"/>
    <property type="match status" value="1"/>
</dbReference>
<dbReference type="InterPro" id="IPR056863">
    <property type="entry name" value="LMN_ATRN_NET-like_EGF"/>
</dbReference>
<gene>
    <name evidence="26" type="ORF">RDWZM_008534</name>
</gene>
<evidence type="ECO:0000256" key="16">
    <source>
        <dbReference type="ARBA" id="ARBA00078827"/>
    </source>
</evidence>
<evidence type="ECO:0000313" key="26">
    <source>
        <dbReference type="EMBL" id="KAJ6217377.1"/>
    </source>
</evidence>
<dbReference type="SMART" id="SM00281">
    <property type="entry name" value="LamB"/>
    <property type="match status" value="2"/>
</dbReference>
<dbReference type="FunFam" id="2.10.25.10:FF:000051">
    <property type="entry name" value="Laminin subunit alpha 4"/>
    <property type="match status" value="1"/>
</dbReference>
<dbReference type="PANTHER" id="PTHR10574:SF436">
    <property type="entry name" value="LAMININ SUBUNIT ALPHA-2"/>
    <property type="match status" value="1"/>
</dbReference>
<feature type="disulfide bond" evidence="18">
    <location>
        <begin position="1703"/>
        <end position="1715"/>
    </location>
</feature>
<dbReference type="Gene3D" id="2.60.120.200">
    <property type="match status" value="5"/>
</dbReference>
<dbReference type="PROSITE" id="PS01248">
    <property type="entry name" value="EGF_LAM_1"/>
    <property type="match status" value="5"/>
</dbReference>
<feature type="domain" description="Laminin G" evidence="22">
    <location>
        <begin position="3180"/>
        <end position="3369"/>
    </location>
</feature>
<evidence type="ECO:0000256" key="7">
    <source>
        <dbReference type="ARBA" id="ARBA00022869"/>
    </source>
</evidence>
<feature type="disulfide bond" evidence="18">
    <location>
        <begin position="1269"/>
        <end position="1278"/>
    </location>
</feature>
<feature type="disulfide bond" evidence="18">
    <location>
        <begin position="866"/>
        <end position="875"/>
    </location>
</feature>
<comment type="subcellular location">
    <subcellularLocation>
        <location evidence="1">Secreted</location>
        <location evidence="1">Extracellular space</location>
        <location evidence="1">Extracellular matrix</location>
        <location evidence="1">Basement membrane</location>
    </subcellularLocation>
</comment>
<dbReference type="EMBL" id="JAPWDV010000003">
    <property type="protein sequence ID" value="KAJ6217377.1"/>
    <property type="molecule type" value="Genomic_DNA"/>
</dbReference>
<feature type="domain" description="Laminin G" evidence="22">
    <location>
        <begin position="2523"/>
        <end position="2701"/>
    </location>
</feature>
<feature type="domain" description="Laminin EGF-like" evidence="23">
    <location>
        <begin position="1703"/>
        <end position="1749"/>
    </location>
</feature>
<dbReference type="Pfam" id="PF06008">
    <property type="entry name" value="Laminin_I"/>
    <property type="match status" value="1"/>
</dbReference>
<keyword evidence="6" id="KW-0677">Repeat</keyword>
<keyword evidence="27" id="KW-1185">Reference proteome</keyword>
<feature type="domain" description="Laminin EGF-like" evidence="23">
    <location>
        <begin position="552"/>
        <end position="600"/>
    </location>
</feature>
<comment type="caution">
    <text evidence="18">Lacks conserved residue(s) required for the propagation of feature annotation.</text>
</comment>
<dbReference type="FunFam" id="2.10.25.10:FF:000065">
    <property type="entry name" value="Laminin subunit beta 1"/>
    <property type="match status" value="1"/>
</dbReference>
<feature type="transmembrane region" description="Helical" evidence="21">
    <location>
        <begin position="12"/>
        <end position="30"/>
    </location>
</feature>
<dbReference type="SUPFAM" id="SSF57196">
    <property type="entry name" value="EGF/Laminin"/>
    <property type="match status" value="14"/>
</dbReference>
<feature type="disulfide bond" evidence="18">
    <location>
        <begin position="1628"/>
        <end position="1642"/>
    </location>
</feature>
<dbReference type="Pfam" id="PF00053">
    <property type="entry name" value="EGF_laminin"/>
    <property type="match status" value="13"/>
</dbReference>
<feature type="domain" description="Laminin EGF-like" evidence="23">
    <location>
        <begin position="428"/>
        <end position="497"/>
    </location>
</feature>
<dbReference type="CDD" id="cd00110">
    <property type="entry name" value="LamG"/>
    <property type="match status" value="5"/>
</dbReference>
<feature type="disulfide bond" evidence="18">
    <location>
        <begin position="1155"/>
        <end position="1172"/>
    </location>
</feature>
<dbReference type="PROSITE" id="PS51117">
    <property type="entry name" value="LAMININ_NTER"/>
    <property type="match status" value="1"/>
</dbReference>
<dbReference type="Pfam" id="PF00054">
    <property type="entry name" value="Laminin_G_1"/>
    <property type="match status" value="1"/>
</dbReference>
<feature type="domain" description="Laminin EGF-like" evidence="23">
    <location>
        <begin position="1645"/>
        <end position="1702"/>
    </location>
</feature>
<evidence type="ECO:0000256" key="12">
    <source>
        <dbReference type="ARBA" id="ARBA00023292"/>
    </source>
</evidence>
<feature type="domain" description="Laminin N-terminal" evidence="25">
    <location>
        <begin position="97"/>
        <end position="351"/>
    </location>
</feature>
<dbReference type="InterPro" id="IPR000742">
    <property type="entry name" value="EGF"/>
</dbReference>
<dbReference type="GO" id="GO:0045995">
    <property type="term" value="P:regulation of embryonic development"/>
    <property type="evidence" value="ECO:0007669"/>
    <property type="project" value="InterPro"/>
</dbReference>
<keyword evidence="11" id="KW-0325">Glycoprotein</keyword>
<evidence type="ECO:0000259" key="23">
    <source>
        <dbReference type="PROSITE" id="PS50027"/>
    </source>
</evidence>
<name>A0A9Q0M3U2_BLOTA</name>
<dbReference type="FunFam" id="2.60.120.260:FF:000017">
    <property type="entry name" value="Laminin subunit alpha 2"/>
    <property type="match status" value="1"/>
</dbReference>
<comment type="subunit">
    <text evidence="13">Laminin is a complex glycoprotein, consisting of three different polypeptide chains (alpha, beta, gamma), which are bound to each other by disulfide bonds into a cross-shaped molecule comprising one long and three short arms with globules at each end. Alpha-1 is a subunit of laminin-1 (laminin-111 or EHS laminin) and laminin-3 (laminin-121 or S-laminin).</text>
</comment>
<dbReference type="GO" id="GO:0005102">
    <property type="term" value="F:signaling receptor binding"/>
    <property type="evidence" value="ECO:0007669"/>
    <property type="project" value="InterPro"/>
</dbReference>
<feature type="disulfide bond" evidence="18">
    <location>
        <begin position="465"/>
        <end position="474"/>
    </location>
</feature>
<keyword evidence="7" id="KW-0084">Basement membrane</keyword>
<keyword evidence="21" id="KW-1133">Transmembrane helix</keyword>
<organism evidence="26 27">
    <name type="scientific">Blomia tropicalis</name>
    <name type="common">Mite</name>
    <dbReference type="NCBI Taxonomy" id="40697"/>
    <lineage>
        <taxon>Eukaryota</taxon>
        <taxon>Metazoa</taxon>
        <taxon>Ecdysozoa</taxon>
        <taxon>Arthropoda</taxon>
        <taxon>Chelicerata</taxon>
        <taxon>Arachnida</taxon>
        <taxon>Acari</taxon>
        <taxon>Acariformes</taxon>
        <taxon>Sarcoptiformes</taxon>
        <taxon>Astigmata</taxon>
        <taxon>Glycyphagoidea</taxon>
        <taxon>Echimyopodidae</taxon>
        <taxon>Blomia</taxon>
    </lineage>
</organism>
<feature type="disulfide bond" evidence="18">
    <location>
        <begin position="1030"/>
        <end position="1039"/>
    </location>
</feature>
<comment type="caution">
    <text evidence="26">The sequence shown here is derived from an EMBL/GenBank/DDBJ whole genome shotgun (WGS) entry which is preliminary data.</text>
</comment>
<feature type="domain" description="Laminin EGF-like" evidence="23">
    <location>
        <begin position="1056"/>
        <end position="1103"/>
    </location>
</feature>
<keyword evidence="8" id="KW-0130">Cell adhesion</keyword>
<feature type="disulfide bond" evidence="18">
    <location>
        <begin position="1322"/>
        <end position="1331"/>
    </location>
</feature>
<feature type="disulfide bond" evidence="18">
    <location>
        <begin position="1248"/>
        <end position="1260"/>
    </location>
</feature>
<feature type="disulfide bond" evidence="18">
    <location>
        <begin position="981"/>
        <end position="990"/>
    </location>
</feature>
<dbReference type="GO" id="GO:0009887">
    <property type="term" value="P:animal organ morphogenesis"/>
    <property type="evidence" value="ECO:0007669"/>
    <property type="project" value="TreeGrafter"/>
</dbReference>
<feature type="domain" description="Laminin EGF-like" evidence="23">
    <location>
        <begin position="1248"/>
        <end position="1293"/>
    </location>
</feature>
<dbReference type="GO" id="GO:0031175">
    <property type="term" value="P:neuron projection development"/>
    <property type="evidence" value="ECO:0007669"/>
    <property type="project" value="UniProtKB-ARBA"/>
</dbReference>
<feature type="disulfide bond" evidence="18">
    <location>
        <begin position="1724"/>
        <end position="1733"/>
    </location>
</feature>
<dbReference type="GO" id="GO:0009888">
    <property type="term" value="P:tissue development"/>
    <property type="evidence" value="ECO:0007669"/>
    <property type="project" value="TreeGrafter"/>
</dbReference>
<feature type="domain" description="Laminin IV type A" evidence="24">
    <location>
        <begin position="621"/>
        <end position="813"/>
    </location>
</feature>
<dbReference type="FunFam" id="2.10.25.10:FF:000090">
    <property type="entry name" value="laminin subunit alpha"/>
    <property type="match status" value="1"/>
</dbReference>
<feature type="domain" description="Laminin EGF-like" evidence="23">
    <location>
        <begin position="1009"/>
        <end position="1055"/>
    </location>
</feature>
<keyword evidence="21" id="KW-0472">Membrane</keyword>
<feature type="disulfide bond" evidence="18">
    <location>
        <begin position="571"/>
        <end position="580"/>
    </location>
</feature>
<evidence type="ECO:0000256" key="9">
    <source>
        <dbReference type="ARBA" id="ARBA00023054"/>
    </source>
</evidence>
<dbReference type="Pfam" id="PF02210">
    <property type="entry name" value="Laminin_G_2"/>
    <property type="match status" value="4"/>
</dbReference>
<dbReference type="FunFam" id="2.10.25.10:FF:000106">
    <property type="entry name" value="Heparan sulfate proteoglycan 2"/>
    <property type="match status" value="1"/>
</dbReference>
<dbReference type="FunFam" id="2.10.25.10:FF:000069">
    <property type="entry name" value="Laminin subunit alpha 1"/>
    <property type="match status" value="1"/>
</dbReference>
<evidence type="ECO:0000256" key="19">
    <source>
        <dbReference type="SAM" id="Coils"/>
    </source>
</evidence>
<feature type="domain" description="Laminin EGF-like" evidence="23">
    <location>
        <begin position="847"/>
        <end position="896"/>
    </location>
</feature>
<feature type="coiled-coil region" evidence="19">
    <location>
        <begin position="2213"/>
        <end position="2279"/>
    </location>
</feature>
<dbReference type="SMART" id="SM00180">
    <property type="entry name" value="EGF_Lam"/>
    <property type="match status" value="18"/>
</dbReference>
<feature type="compositionally biased region" description="Low complexity" evidence="20">
    <location>
        <begin position="2913"/>
        <end position="2926"/>
    </location>
</feature>
<dbReference type="Pfam" id="PF00052">
    <property type="entry name" value="Laminin_B"/>
    <property type="match status" value="2"/>
</dbReference>
<feature type="domain" description="Laminin EGF-like" evidence="23">
    <location>
        <begin position="957"/>
        <end position="1008"/>
    </location>
</feature>